<evidence type="ECO:0000256" key="8">
    <source>
        <dbReference type="ARBA" id="ARBA00023033"/>
    </source>
</evidence>
<keyword evidence="7" id="KW-0408">Iron</keyword>
<evidence type="ECO:0000256" key="1">
    <source>
        <dbReference type="ARBA" id="ARBA00001971"/>
    </source>
</evidence>
<evidence type="ECO:0000256" key="5">
    <source>
        <dbReference type="ARBA" id="ARBA00022723"/>
    </source>
</evidence>
<comment type="caution">
    <text evidence="9">The sequence shown here is derived from an EMBL/GenBank/DDBJ whole genome shotgun (WGS) entry which is preliminary data.</text>
</comment>
<dbReference type="Pfam" id="PF00067">
    <property type="entry name" value="p450"/>
    <property type="match status" value="1"/>
</dbReference>
<dbReference type="InterPro" id="IPR002401">
    <property type="entry name" value="Cyt_P450_E_grp-I"/>
</dbReference>
<keyword evidence="6" id="KW-0560">Oxidoreductase</keyword>
<keyword evidence="10" id="KW-1185">Reference proteome</keyword>
<comment type="similarity">
    <text evidence="3">Belongs to the cytochrome P450 family.</text>
</comment>
<feature type="non-terminal residue" evidence="9">
    <location>
        <position position="1"/>
    </location>
</feature>
<protein>
    <submittedName>
        <fullName evidence="9">Cytochrome p450</fullName>
    </submittedName>
</protein>
<name>A0ABR3EJZ5_9AGAR</name>
<evidence type="ECO:0000313" key="9">
    <source>
        <dbReference type="EMBL" id="KAL0563214.1"/>
    </source>
</evidence>
<dbReference type="EMBL" id="JBAHYK010003777">
    <property type="protein sequence ID" value="KAL0563214.1"/>
    <property type="molecule type" value="Genomic_DNA"/>
</dbReference>
<keyword evidence="4" id="KW-0349">Heme</keyword>
<feature type="non-terminal residue" evidence="9">
    <location>
        <position position="384"/>
    </location>
</feature>
<dbReference type="InterPro" id="IPR036396">
    <property type="entry name" value="Cyt_P450_sf"/>
</dbReference>
<dbReference type="PRINTS" id="PR00463">
    <property type="entry name" value="EP450I"/>
</dbReference>
<gene>
    <name evidence="9" type="primary">Cyp2ab1_5</name>
    <name evidence="9" type="ORF">V5O48_018860</name>
</gene>
<dbReference type="PANTHER" id="PTHR46300:SF5">
    <property type="entry name" value="CYTOCHROME P450"/>
    <property type="match status" value="1"/>
</dbReference>
<evidence type="ECO:0000313" key="10">
    <source>
        <dbReference type="Proteomes" id="UP001465976"/>
    </source>
</evidence>
<evidence type="ECO:0000256" key="2">
    <source>
        <dbReference type="ARBA" id="ARBA00005179"/>
    </source>
</evidence>
<sequence length="384" mass="43842">INQYNRSLGGDFAIPLMPYGETWRRNRGLFQQKFRSSNLPTFRPMEYEKAHEMVKSFMKEPDDFFVHVKNYIVGITMNIAYGYRPSRDRDRTLELADETICLLKNNLFKAIIMQAFPPLYSILEWFPGSNEWGVRAQKMVDELLDLPFQFVQSEISKGTAQTSFTSDQLDHTGDLKGPELRDKHRRIKEVAANIHLGQFGTDTMNAALLSFIQSMVLHQDAQKKAQAEIDRVVGHERLPGLSDRESLPYVEALYKEVLRYRPVTPLGIPHAATEDFLYNQHCLPEKAVVIANVWAMSRDERVYSTPEEFLPERFLTADGNLNDDDNIPLIYGFGRRVCVGRLLAEDTLWIAIALTLATCDITHKTDANGRLIDVEGTLLPDSVV</sequence>
<reference evidence="9 10" key="1">
    <citation type="submission" date="2024-02" db="EMBL/GenBank/DDBJ databases">
        <title>A draft genome for the cacao thread blight pathogen Marasmius crinis-equi.</title>
        <authorList>
            <person name="Cohen S.P."/>
            <person name="Baruah I.K."/>
            <person name="Amoako-Attah I."/>
            <person name="Bukari Y."/>
            <person name="Meinhardt L.W."/>
            <person name="Bailey B.A."/>
        </authorList>
    </citation>
    <scope>NUCLEOTIDE SEQUENCE [LARGE SCALE GENOMIC DNA]</scope>
    <source>
        <strain evidence="9 10">GH-76</strain>
    </source>
</reference>
<dbReference type="PANTHER" id="PTHR46300">
    <property type="entry name" value="P450, PUTATIVE (EUROFUNG)-RELATED-RELATED"/>
    <property type="match status" value="1"/>
</dbReference>
<accession>A0ABR3EJZ5</accession>
<proteinExistence type="inferred from homology"/>
<dbReference type="InterPro" id="IPR001128">
    <property type="entry name" value="Cyt_P450"/>
</dbReference>
<comment type="cofactor">
    <cofactor evidence="1">
        <name>heme</name>
        <dbReference type="ChEBI" id="CHEBI:30413"/>
    </cofactor>
</comment>
<evidence type="ECO:0000256" key="3">
    <source>
        <dbReference type="ARBA" id="ARBA00010617"/>
    </source>
</evidence>
<dbReference type="InterPro" id="IPR050364">
    <property type="entry name" value="Cytochrome_P450_fung"/>
</dbReference>
<evidence type="ECO:0000256" key="6">
    <source>
        <dbReference type="ARBA" id="ARBA00023002"/>
    </source>
</evidence>
<dbReference type="Proteomes" id="UP001465976">
    <property type="component" value="Unassembled WGS sequence"/>
</dbReference>
<keyword evidence="5" id="KW-0479">Metal-binding</keyword>
<comment type="pathway">
    <text evidence="2">Secondary metabolite biosynthesis.</text>
</comment>
<organism evidence="9 10">
    <name type="scientific">Marasmius crinis-equi</name>
    <dbReference type="NCBI Taxonomy" id="585013"/>
    <lineage>
        <taxon>Eukaryota</taxon>
        <taxon>Fungi</taxon>
        <taxon>Dikarya</taxon>
        <taxon>Basidiomycota</taxon>
        <taxon>Agaricomycotina</taxon>
        <taxon>Agaricomycetes</taxon>
        <taxon>Agaricomycetidae</taxon>
        <taxon>Agaricales</taxon>
        <taxon>Marasmiineae</taxon>
        <taxon>Marasmiaceae</taxon>
        <taxon>Marasmius</taxon>
    </lineage>
</organism>
<dbReference type="Gene3D" id="1.10.630.10">
    <property type="entry name" value="Cytochrome P450"/>
    <property type="match status" value="1"/>
</dbReference>
<evidence type="ECO:0000256" key="4">
    <source>
        <dbReference type="ARBA" id="ARBA00022617"/>
    </source>
</evidence>
<dbReference type="SUPFAM" id="SSF48264">
    <property type="entry name" value="Cytochrome P450"/>
    <property type="match status" value="1"/>
</dbReference>
<evidence type="ECO:0000256" key="7">
    <source>
        <dbReference type="ARBA" id="ARBA00023004"/>
    </source>
</evidence>
<keyword evidence="8" id="KW-0503">Monooxygenase</keyword>